<evidence type="ECO:0000259" key="10">
    <source>
        <dbReference type="PROSITE" id="PS50103"/>
    </source>
</evidence>
<sequence length="1168" mass="128831">MGTGFNFQRRLSPKLQIIIHRRPLAHIFPKGICNMGFVHGHEPVRTPESATTLPALRFCEYFALGTCRKANYCPMVHDIRAQPAASSARVPDRTTSDTYKRGFCHYYREGRCRRGNSCRFRHDSDDQPPSPRPTPADPEASGEQETGWLADTDDWGTDPHVVSKWGDPAPNLQEEHSWGDDGNGSGWLAEADQPNWAIQQIPSSNPHKDDSSCGPAPVFSDVEPSEEQGTSWLADTDAWSVDPQHTSNLVPLDPVAQSQEDETHGGGGVDSGHGLDWFQEVEESRAMQDLGESHKDCLAPIPAHDLVDPSGEQAAETAEWVADPQDASKWGVPDPVPEAREGGGVGNTTSGWLRQVDDDAKWSITDPVVSKPQRADSYKRGVNSQTKSGWLQEIDDNEWSMEQQIEEKWRAEQHSANSGGATDDRKSAVCVFFLQNRCIHGDSCRYSHADMKSNSSPCNFFRRGLCRNGDSCLFSHETIDPPSHFPARTRSSRDHLKRYGAEPEPENAGADWLHQTDENSEWNVGHVDKWIADAPVETSGYHESKGWSNAAQSWNDLEVEQSWAQPCDLDLGLQRDVASSQGSQHLTQQSGASMPLSEPEPEIPTQHIYHCTVRFGSGATPEEVATPFDSLGLILSNYPLGIAHDDLVKLAEPYGVVKNTTFRVTAGGMRAHIEFEEYSQAAEARVNLNGYSLDDLVMHARLESFGSVGGNIYEPEVGRQLKLVWDAPSVSAWAFYPNVGMAQAESVRLNGNTYGERKISAEYVKPTQTHSIPVRICGLPLTVKREELHKFCVGSNSVALIGPNYRESQNDQILAFLTNFGPVNFFEVLPTDPSHLEITGFVEFSTKAAASNALKALNTTKSHDFLKGRISPHVHIYGRPKAVAQVNKSVQDLLLGVELAIWDPYFDTPSSDEALKRISDETSFHVQRDRRRRVLRVWGNREQAKKNITRLLKAVQAKRHSIRLDKDRMLALIKGGLRSLQDTFGVSKILLDVRSRMLIVLGDMKTEVESRLKAMTTGISSGTGSCSLCFSDASEPVELTCGHIYCSDCLTLLLRPVPGLEFAVPTCVAEVESGSCLIPISIRAILSRLSDAEQTELFEASLLAFVRSNPEFRFCPSGCPVIYRLGIAGTVYTCPDCSLDLCASCAVPVHTGLTCVEHGTLQGGFDSQ</sequence>
<keyword evidence="6 7" id="KW-0862">Zinc</keyword>
<name>A0A8H6YDF8_9AGAR</name>
<dbReference type="AlphaFoldDB" id="A0A8H6YDF8"/>
<dbReference type="OrthoDB" id="1431934at2759"/>
<keyword evidence="5" id="KW-0833">Ubl conjugation pathway</keyword>
<feature type="compositionally biased region" description="Polar residues" evidence="8">
    <location>
        <begin position="196"/>
        <end position="205"/>
    </location>
</feature>
<dbReference type="GO" id="GO:0061630">
    <property type="term" value="F:ubiquitin protein ligase activity"/>
    <property type="evidence" value="ECO:0007669"/>
    <property type="project" value="InterPro"/>
</dbReference>
<dbReference type="CDD" id="cd20335">
    <property type="entry name" value="BRcat_RBR"/>
    <property type="match status" value="1"/>
</dbReference>
<feature type="region of interest" description="Disordered" evidence="8">
    <location>
        <begin position="578"/>
        <end position="600"/>
    </location>
</feature>
<dbReference type="Pfam" id="PF00076">
    <property type="entry name" value="RRM_1"/>
    <property type="match status" value="1"/>
</dbReference>
<dbReference type="SUPFAM" id="SSF54928">
    <property type="entry name" value="RNA-binding domain, RBD"/>
    <property type="match status" value="1"/>
</dbReference>
<feature type="zinc finger region" description="C3H1-type" evidence="7">
    <location>
        <begin position="53"/>
        <end position="80"/>
    </location>
</feature>
<feature type="zinc finger region" description="C3H1-type" evidence="7">
    <location>
        <begin position="452"/>
        <end position="479"/>
    </location>
</feature>
<dbReference type="PANTHER" id="PTHR11224:SF10">
    <property type="entry name" value="IP09428P-RELATED"/>
    <property type="match status" value="1"/>
</dbReference>
<comment type="caution">
    <text evidence="12">The sequence shown here is derived from an EMBL/GenBank/DDBJ whole genome shotgun (WGS) entry which is preliminary data.</text>
</comment>
<feature type="region of interest" description="Disordered" evidence="8">
    <location>
        <begin position="119"/>
        <end position="229"/>
    </location>
</feature>
<dbReference type="SUPFAM" id="SSF90229">
    <property type="entry name" value="CCCH zinc finger"/>
    <property type="match status" value="3"/>
</dbReference>
<evidence type="ECO:0000313" key="13">
    <source>
        <dbReference type="Proteomes" id="UP000620124"/>
    </source>
</evidence>
<organism evidence="12 13">
    <name type="scientific">Mycena venus</name>
    <dbReference type="NCBI Taxonomy" id="2733690"/>
    <lineage>
        <taxon>Eukaryota</taxon>
        <taxon>Fungi</taxon>
        <taxon>Dikarya</taxon>
        <taxon>Basidiomycota</taxon>
        <taxon>Agaricomycotina</taxon>
        <taxon>Agaricomycetes</taxon>
        <taxon>Agaricomycetidae</taxon>
        <taxon>Agaricales</taxon>
        <taxon>Marasmiineae</taxon>
        <taxon>Mycenaceae</taxon>
        <taxon>Mycena</taxon>
    </lineage>
</organism>
<protein>
    <submittedName>
        <fullName evidence="12">RING finger protein</fullName>
    </submittedName>
</protein>
<feature type="domain" description="C3H1-type" evidence="10">
    <location>
        <begin position="452"/>
        <end position="479"/>
    </location>
</feature>
<evidence type="ECO:0000256" key="3">
    <source>
        <dbReference type="ARBA" id="ARBA00022737"/>
    </source>
</evidence>
<dbReference type="Proteomes" id="UP000620124">
    <property type="component" value="Unassembled WGS sequence"/>
</dbReference>
<feature type="domain" description="C3H1-type" evidence="10">
    <location>
        <begin position="53"/>
        <end position="80"/>
    </location>
</feature>
<dbReference type="EMBL" id="JACAZI010000007">
    <property type="protein sequence ID" value="KAF7356701.1"/>
    <property type="molecule type" value="Genomic_DNA"/>
</dbReference>
<evidence type="ECO:0000256" key="1">
    <source>
        <dbReference type="ARBA" id="ARBA00022679"/>
    </source>
</evidence>
<dbReference type="InterPro" id="IPR044066">
    <property type="entry name" value="TRIAD_supradom"/>
</dbReference>
<accession>A0A8H6YDF8</accession>
<dbReference type="Gene3D" id="3.30.40.10">
    <property type="entry name" value="Zinc/RING finger domain, C3HC4 (zinc finger)"/>
    <property type="match status" value="1"/>
</dbReference>
<dbReference type="InterPro" id="IPR013083">
    <property type="entry name" value="Znf_RING/FYVE/PHD"/>
</dbReference>
<dbReference type="PROSITE" id="PS50089">
    <property type="entry name" value="ZF_RING_2"/>
    <property type="match status" value="1"/>
</dbReference>
<dbReference type="InterPro" id="IPR000504">
    <property type="entry name" value="RRM_dom"/>
</dbReference>
<keyword evidence="3" id="KW-0677">Repeat</keyword>
<dbReference type="InterPro" id="IPR035979">
    <property type="entry name" value="RBD_domain_sf"/>
</dbReference>
<evidence type="ECO:0000256" key="2">
    <source>
        <dbReference type="ARBA" id="ARBA00022723"/>
    </source>
</evidence>
<evidence type="ECO:0000256" key="4">
    <source>
        <dbReference type="ARBA" id="ARBA00022771"/>
    </source>
</evidence>
<dbReference type="InterPro" id="IPR001841">
    <property type="entry name" value="Znf_RING"/>
</dbReference>
<evidence type="ECO:0000313" key="12">
    <source>
        <dbReference type="EMBL" id="KAF7356701.1"/>
    </source>
</evidence>
<evidence type="ECO:0000256" key="6">
    <source>
        <dbReference type="ARBA" id="ARBA00022833"/>
    </source>
</evidence>
<evidence type="ECO:0000256" key="7">
    <source>
        <dbReference type="PROSITE-ProRule" id="PRU00723"/>
    </source>
</evidence>
<dbReference type="InterPro" id="IPR000571">
    <property type="entry name" value="Znf_CCCH"/>
</dbReference>
<dbReference type="GO" id="GO:0000209">
    <property type="term" value="P:protein polyubiquitination"/>
    <property type="evidence" value="ECO:0007669"/>
    <property type="project" value="InterPro"/>
</dbReference>
<keyword evidence="1" id="KW-0808">Transferase</keyword>
<feature type="domain" description="RING-type" evidence="9">
    <location>
        <begin position="1026"/>
        <end position="1067"/>
    </location>
</feature>
<feature type="domain" description="RING-type" evidence="11">
    <location>
        <begin position="1022"/>
        <end position="1168"/>
    </location>
</feature>
<dbReference type="Pfam" id="PF00642">
    <property type="entry name" value="zf-CCCH"/>
    <property type="match status" value="1"/>
</dbReference>
<evidence type="ECO:0000256" key="8">
    <source>
        <dbReference type="SAM" id="MobiDB-lite"/>
    </source>
</evidence>
<dbReference type="PROSITE" id="PS50103">
    <property type="entry name" value="ZF_C3H1"/>
    <property type="match status" value="4"/>
</dbReference>
<evidence type="ECO:0000259" key="9">
    <source>
        <dbReference type="PROSITE" id="PS50089"/>
    </source>
</evidence>
<dbReference type="GO" id="GO:0003723">
    <property type="term" value="F:RNA binding"/>
    <property type="evidence" value="ECO:0007669"/>
    <property type="project" value="InterPro"/>
</dbReference>
<dbReference type="SMART" id="SM00184">
    <property type="entry name" value="RING"/>
    <property type="match status" value="1"/>
</dbReference>
<dbReference type="InterPro" id="IPR002867">
    <property type="entry name" value="IBR_dom"/>
</dbReference>
<keyword evidence="2 7" id="KW-0479">Metal-binding</keyword>
<dbReference type="SMART" id="SM00356">
    <property type="entry name" value="ZnF_C3H1"/>
    <property type="match status" value="4"/>
</dbReference>
<feature type="zinc finger region" description="C3H1-type" evidence="7">
    <location>
        <begin position="424"/>
        <end position="451"/>
    </location>
</feature>
<dbReference type="Gene3D" id="3.30.70.330">
    <property type="match status" value="1"/>
</dbReference>
<dbReference type="InterPro" id="IPR017907">
    <property type="entry name" value="Znf_RING_CS"/>
</dbReference>
<gene>
    <name evidence="12" type="ORF">MVEN_01004800</name>
</gene>
<dbReference type="PANTHER" id="PTHR11224">
    <property type="entry name" value="MAKORIN-RELATED"/>
    <property type="match status" value="1"/>
</dbReference>
<dbReference type="PROSITE" id="PS51873">
    <property type="entry name" value="TRIAD"/>
    <property type="match status" value="1"/>
</dbReference>
<dbReference type="InterPro" id="IPR045072">
    <property type="entry name" value="MKRN-like"/>
</dbReference>
<reference evidence="12" key="1">
    <citation type="submission" date="2020-05" db="EMBL/GenBank/DDBJ databases">
        <title>Mycena genomes resolve the evolution of fungal bioluminescence.</title>
        <authorList>
            <person name="Tsai I.J."/>
        </authorList>
    </citation>
    <scope>NUCLEOTIDE SEQUENCE</scope>
    <source>
        <strain evidence="12">CCC161011</strain>
    </source>
</reference>
<dbReference type="InterPro" id="IPR036855">
    <property type="entry name" value="Znf_CCCH_sf"/>
</dbReference>
<dbReference type="InterPro" id="IPR012677">
    <property type="entry name" value="Nucleotide-bd_a/b_plait_sf"/>
</dbReference>
<dbReference type="SMART" id="SM00647">
    <property type="entry name" value="IBR"/>
    <property type="match status" value="1"/>
</dbReference>
<proteinExistence type="predicted"/>
<dbReference type="CDD" id="cd00590">
    <property type="entry name" value="RRM_SF"/>
    <property type="match status" value="1"/>
</dbReference>
<feature type="domain" description="C3H1-type" evidence="10">
    <location>
        <begin position="98"/>
        <end position="125"/>
    </location>
</feature>
<dbReference type="InterPro" id="IPR018957">
    <property type="entry name" value="Znf_C3HC4_RING-type"/>
</dbReference>
<dbReference type="Gene3D" id="3.30.1370.210">
    <property type="match status" value="1"/>
</dbReference>
<dbReference type="Pfam" id="PF01485">
    <property type="entry name" value="IBR"/>
    <property type="match status" value="1"/>
</dbReference>
<dbReference type="PROSITE" id="PS00518">
    <property type="entry name" value="ZF_RING_1"/>
    <property type="match status" value="1"/>
</dbReference>
<feature type="domain" description="C3H1-type" evidence="10">
    <location>
        <begin position="424"/>
        <end position="451"/>
    </location>
</feature>
<feature type="compositionally biased region" description="Polar residues" evidence="8">
    <location>
        <begin position="578"/>
        <end position="592"/>
    </location>
</feature>
<dbReference type="Gene3D" id="4.10.1000.10">
    <property type="entry name" value="Zinc finger, CCCH-type"/>
    <property type="match status" value="1"/>
</dbReference>
<evidence type="ECO:0000259" key="11">
    <source>
        <dbReference type="PROSITE" id="PS51873"/>
    </source>
</evidence>
<dbReference type="SUPFAM" id="SSF57850">
    <property type="entry name" value="RING/U-box"/>
    <property type="match status" value="2"/>
</dbReference>
<keyword evidence="13" id="KW-1185">Reference proteome</keyword>
<evidence type="ECO:0000256" key="5">
    <source>
        <dbReference type="ARBA" id="ARBA00022786"/>
    </source>
</evidence>
<dbReference type="GO" id="GO:0008270">
    <property type="term" value="F:zinc ion binding"/>
    <property type="evidence" value="ECO:0007669"/>
    <property type="project" value="UniProtKB-KW"/>
</dbReference>
<dbReference type="Pfam" id="PF00097">
    <property type="entry name" value="zf-C3HC4"/>
    <property type="match status" value="1"/>
</dbReference>
<keyword evidence="4 7" id="KW-0863">Zinc-finger</keyword>
<feature type="zinc finger region" description="C3H1-type" evidence="7">
    <location>
        <begin position="98"/>
        <end position="125"/>
    </location>
</feature>